<evidence type="ECO:0000256" key="1">
    <source>
        <dbReference type="SAM" id="MobiDB-lite"/>
    </source>
</evidence>
<dbReference type="FunFam" id="1.25.40.180:FF:000185">
    <property type="match status" value="1"/>
</dbReference>
<evidence type="ECO:0000313" key="2">
    <source>
        <dbReference type="EMBL" id="JAA66894.1"/>
    </source>
</evidence>
<dbReference type="GO" id="GO:0005829">
    <property type="term" value="C:cytosol"/>
    <property type="evidence" value="ECO:0007669"/>
    <property type="project" value="TreeGrafter"/>
</dbReference>
<organism evidence="2">
    <name type="scientific">Ixodes ricinus</name>
    <name type="common">Common tick</name>
    <name type="synonym">Acarus ricinus</name>
    <dbReference type="NCBI Taxonomy" id="34613"/>
    <lineage>
        <taxon>Eukaryota</taxon>
        <taxon>Metazoa</taxon>
        <taxon>Ecdysozoa</taxon>
        <taxon>Arthropoda</taxon>
        <taxon>Chelicerata</taxon>
        <taxon>Arachnida</taxon>
        <taxon>Acari</taxon>
        <taxon>Parasitiformes</taxon>
        <taxon>Ixodida</taxon>
        <taxon>Ixodoidea</taxon>
        <taxon>Ixodidae</taxon>
        <taxon>Ixodinae</taxon>
        <taxon>Ixodes</taxon>
    </lineage>
</organism>
<dbReference type="GO" id="GO:0006446">
    <property type="term" value="P:regulation of translational initiation"/>
    <property type="evidence" value="ECO:0007669"/>
    <property type="project" value="TreeGrafter"/>
</dbReference>
<protein>
    <submittedName>
        <fullName evidence="2">Putative cbp80/20-dependent translation initiation factor-like protein</fullName>
    </submittedName>
</protein>
<proteinExistence type="evidence at transcript level"/>
<feature type="region of interest" description="Disordered" evidence="1">
    <location>
        <begin position="1"/>
        <end position="49"/>
    </location>
</feature>
<sequence>MAGRGRGGRAAFPEIRHQLRRPKDEVPAQNESHPEVGDTKKEQVQPPLSTENDEIKKLCQHFKYLQASDTNFTKHLTSLRGQIKTDEDADHAAECIYDLGQLGPDQAEVASVIAVQLADLEVGSSKLRSKILSRMQTDFEGFEEKAKSSPNSVLCSTIFLCEFYSRYLINGLPLKPLRVPVWKCLEYMLQSREQYFTKHCLRLIRAKGAFLMKHNPDEVESFLVHLRDLILEGTVEKTTRSFALETLEFILRDLMPLKTKNSPPPL</sequence>
<dbReference type="EMBL" id="GADI01006914">
    <property type="protein sequence ID" value="JAA66894.1"/>
    <property type="molecule type" value="mRNA"/>
</dbReference>
<dbReference type="GO" id="GO:0008494">
    <property type="term" value="F:translation activator activity"/>
    <property type="evidence" value="ECO:0007669"/>
    <property type="project" value="TreeGrafter"/>
</dbReference>
<dbReference type="GO" id="GO:0003743">
    <property type="term" value="F:translation initiation factor activity"/>
    <property type="evidence" value="ECO:0007669"/>
    <property type="project" value="UniProtKB-KW"/>
</dbReference>
<accession>A0A0K8R8U5</accession>
<name>A0A0K8R8U5_IXORI</name>
<feature type="compositionally biased region" description="Basic and acidic residues" evidence="1">
    <location>
        <begin position="14"/>
        <end position="43"/>
    </location>
</feature>
<dbReference type="Gene3D" id="1.25.40.180">
    <property type="match status" value="1"/>
</dbReference>
<reference evidence="2" key="1">
    <citation type="submission" date="2012-12" db="EMBL/GenBank/DDBJ databases">
        <title>Identification and characterization of a phenylalanine ammonia-lyase gene family in Isatis indigotica Fort.</title>
        <authorList>
            <person name="Liu Q."/>
            <person name="Chen J."/>
            <person name="Zhou X."/>
            <person name="Di P."/>
            <person name="Xiao Y."/>
            <person name="Xuan H."/>
            <person name="Zhang L."/>
            <person name="Chen W."/>
        </authorList>
    </citation>
    <scope>NUCLEOTIDE SEQUENCE</scope>
    <source>
        <tissue evidence="2">Salivary gland</tissue>
    </source>
</reference>
<keyword evidence="2" id="KW-0396">Initiation factor</keyword>
<dbReference type="InterPro" id="IPR016024">
    <property type="entry name" value="ARM-type_fold"/>
</dbReference>
<dbReference type="InterPro" id="IPR051367">
    <property type="entry name" value="mRNA_TranslReg/HistoneTransl"/>
</dbReference>
<keyword evidence="2" id="KW-0648">Protein biosynthesis</keyword>
<dbReference type="PANTHER" id="PTHR23254">
    <property type="entry name" value="EIF4G DOMAIN PROTEIN"/>
    <property type="match status" value="1"/>
</dbReference>
<dbReference type="AlphaFoldDB" id="A0A0K8R8U5"/>
<dbReference type="PANTHER" id="PTHR23254:SF16">
    <property type="entry name" value="CBP80_20-DEPENDENT TRANSLATION INITIATION FACTOR"/>
    <property type="match status" value="1"/>
</dbReference>
<dbReference type="SUPFAM" id="SSF48371">
    <property type="entry name" value="ARM repeat"/>
    <property type="match status" value="1"/>
</dbReference>